<feature type="non-terminal residue" evidence="1">
    <location>
        <position position="1"/>
    </location>
</feature>
<organism evidence="1">
    <name type="scientific">Poeciliopsis prolifica</name>
    <name type="common">blackstripe livebearer</name>
    <dbReference type="NCBI Taxonomy" id="188132"/>
    <lineage>
        <taxon>Eukaryota</taxon>
        <taxon>Metazoa</taxon>
        <taxon>Chordata</taxon>
        <taxon>Craniata</taxon>
        <taxon>Vertebrata</taxon>
        <taxon>Euteleostomi</taxon>
        <taxon>Actinopterygii</taxon>
        <taxon>Neopterygii</taxon>
        <taxon>Teleostei</taxon>
        <taxon>Neoteleostei</taxon>
        <taxon>Acanthomorphata</taxon>
        <taxon>Ovalentaria</taxon>
        <taxon>Atherinomorphae</taxon>
        <taxon>Cyprinodontiformes</taxon>
        <taxon>Poeciliidae</taxon>
        <taxon>Poeciliinae</taxon>
        <taxon>Poeciliopsis</taxon>
    </lineage>
</organism>
<proteinExistence type="predicted"/>
<protein>
    <submittedName>
        <fullName evidence="1">PPUP934</fullName>
    </submittedName>
</protein>
<dbReference type="AlphaFoldDB" id="A0A0S7ERX1"/>
<accession>A0A0S7ERX1</accession>
<dbReference type="EMBL" id="GBYX01476740">
    <property type="protein sequence ID" value="JAO04937.1"/>
    <property type="molecule type" value="Transcribed_RNA"/>
</dbReference>
<gene>
    <name evidence="1" type="primary">PPUP934</name>
</gene>
<sequence length="123" mass="13400">FFLSESGRIIGPIPDPDAVGRLGLCVCWGRQTETEGCSLKTAAVLECVVNLIADSADDSDARCRRQMVLLLEADFPVKLLNKFAHSQRSETKTSAVMNVSESVAVKTVPLWKEATEIPPSQTH</sequence>
<name>A0A0S7ERX1_9TELE</name>
<reference evidence="1" key="1">
    <citation type="submission" date="2014-12" db="EMBL/GenBank/DDBJ databases">
        <title>Parallel Evolution in Life History Adaptation Evident in the Tissue-Specific Poeciliopsis prolifica transcriptome.</title>
        <authorList>
            <person name="Jue N.K."/>
            <person name="Foley R.J."/>
            <person name="Obergfell C."/>
            <person name="Reznick D.N."/>
            <person name="O'Neill R.J."/>
            <person name="O'Neill M.J."/>
        </authorList>
    </citation>
    <scope>NUCLEOTIDE SEQUENCE</scope>
</reference>
<evidence type="ECO:0000313" key="1">
    <source>
        <dbReference type="EMBL" id="JAO04937.1"/>
    </source>
</evidence>